<dbReference type="EMBL" id="JAQKRA010000001">
    <property type="protein sequence ID" value="MDB6490658.1"/>
    <property type="molecule type" value="Genomic_DNA"/>
</dbReference>
<dbReference type="RefSeq" id="WP_271734521.1">
    <property type="nucleotide sequence ID" value="NZ_JAQKQY010000001.1"/>
</dbReference>
<evidence type="ECO:0000313" key="2">
    <source>
        <dbReference type="Proteomes" id="UP001212008"/>
    </source>
</evidence>
<organism evidence="1 2">
    <name type="scientific">Bifidobacterium pseudocatenulatum</name>
    <dbReference type="NCBI Taxonomy" id="28026"/>
    <lineage>
        <taxon>Bacteria</taxon>
        <taxon>Bacillati</taxon>
        <taxon>Actinomycetota</taxon>
        <taxon>Actinomycetes</taxon>
        <taxon>Bifidobacteriales</taxon>
        <taxon>Bifidobacteriaceae</taxon>
        <taxon>Bifidobacterium</taxon>
    </lineage>
</organism>
<reference evidence="1 2" key="1">
    <citation type="submission" date="2023-01" db="EMBL/GenBank/DDBJ databases">
        <title>Human gut microbiome strain richness.</title>
        <authorList>
            <person name="Chen-Liaw A."/>
        </authorList>
    </citation>
    <scope>NUCLEOTIDE SEQUENCE [LARGE SCALE GENOMIC DNA]</scope>
    <source>
        <strain evidence="1 2">RTP21311st1_C8_RTP21311_201001</strain>
    </source>
</reference>
<accession>A0ABD4W6G2</accession>
<comment type="caution">
    <text evidence="1">The sequence shown here is derived from an EMBL/GenBank/DDBJ whole genome shotgun (WGS) entry which is preliminary data.</text>
</comment>
<evidence type="ECO:0000313" key="1">
    <source>
        <dbReference type="EMBL" id="MDB6490658.1"/>
    </source>
</evidence>
<gene>
    <name evidence="1" type="ORF">PMN70_00300</name>
</gene>
<dbReference type="Proteomes" id="UP001212008">
    <property type="component" value="Unassembled WGS sequence"/>
</dbReference>
<proteinExistence type="predicted"/>
<sequence length="105" mass="12123">MNGMGVGYKHLDQLRDLAQNEGDKSSRIRPLLDGVGTLHTSIWTGYIIWPKGDMRLHTCRVYKTLQEASDVAQERADSHHRPYEVRAAYETPQRIIKTFEPRKSK</sequence>
<name>A0ABD4W6G2_BIFPS</name>
<protein>
    <submittedName>
        <fullName evidence="1">Uncharacterized protein</fullName>
    </submittedName>
</protein>
<dbReference type="AlphaFoldDB" id="A0ABD4W6G2"/>